<organism evidence="2 3">
    <name type="scientific">Streptomyces lannensis</name>
    <dbReference type="NCBI Taxonomy" id="766498"/>
    <lineage>
        <taxon>Bacteria</taxon>
        <taxon>Bacillati</taxon>
        <taxon>Actinomycetota</taxon>
        <taxon>Actinomycetes</taxon>
        <taxon>Kitasatosporales</taxon>
        <taxon>Streptomycetaceae</taxon>
        <taxon>Streptomyces</taxon>
    </lineage>
</organism>
<gene>
    <name evidence="2" type="ORF">GCM10022207_67180</name>
</gene>
<evidence type="ECO:0000256" key="1">
    <source>
        <dbReference type="SAM" id="MobiDB-lite"/>
    </source>
</evidence>
<dbReference type="EMBL" id="BAAAZA010000026">
    <property type="protein sequence ID" value="GAA3890235.1"/>
    <property type="molecule type" value="Genomic_DNA"/>
</dbReference>
<comment type="caution">
    <text evidence="2">The sequence shown here is derived from an EMBL/GenBank/DDBJ whole genome shotgun (WGS) entry which is preliminary data.</text>
</comment>
<feature type="region of interest" description="Disordered" evidence="1">
    <location>
        <begin position="45"/>
        <end position="73"/>
    </location>
</feature>
<evidence type="ECO:0000313" key="2">
    <source>
        <dbReference type="EMBL" id="GAA3890235.1"/>
    </source>
</evidence>
<reference evidence="3" key="1">
    <citation type="journal article" date="2019" name="Int. J. Syst. Evol. Microbiol.">
        <title>The Global Catalogue of Microorganisms (GCM) 10K type strain sequencing project: providing services to taxonomists for standard genome sequencing and annotation.</title>
        <authorList>
            <consortium name="The Broad Institute Genomics Platform"/>
            <consortium name="The Broad Institute Genome Sequencing Center for Infectious Disease"/>
            <person name="Wu L."/>
            <person name="Ma J."/>
        </authorList>
    </citation>
    <scope>NUCLEOTIDE SEQUENCE [LARGE SCALE GENOMIC DNA]</scope>
    <source>
        <strain evidence="3">JCM 16578</strain>
    </source>
</reference>
<feature type="compositionally biased region" description="Low complexity" evidence="1">
    <location>
        <begin position="46"/>
        <end position="72"/>
    </location>
</feature>
<protein>
    <recommendedName>
        <fullName evidence="4">Transposase</fullName>
    </recommendedName>
</protein>
<evidence type="ECO:0008006" key="4">
    <source>
        <dbReference type="Google" id="ProtNLM"/>
    </source>
</evidence>
<accession>A0ABP7KYD5</accession>
<sequence length="112" mass="11909">MATGLAGGSDHEEVPLHDGFLFRGEVTGVFVPRFARRWLSRLAVTSPSGSGRRASQAAASAPRAATPTRRPALTADWAPLHLSKKWGSNPSFGLKTWNTQKKGVSTPLSVLG</sequence>
<name>A0ABP7KYD5_9ACTN</name>
<dbReference type="Proteomes" id="UP001501563">
    <property type="component" value="Unassembled WGS sequence"/>
</dbReference>
<evidence type="ECO:0000313" key="3">
    <source>
        <dbReference type="Proteomes" id="UP001501563"/>
    </source>
</evidence>
<proteinExistence type="predicted"/>
<keyword evidence="3" id="KW-1185">Reference proteome</keyword>